<dbReference type="EMBL" id="BPEU01000033">
    <property type="protein sequence ID" value="GIU45611.1"/>
    <property type="molecule type" value="Genomic_DNA"/>
</dbReference>
<feature type="chain" id="PRO_5009178988" evidence="1">
    <location>
        <begin position="20"/>
        <end position="177"/>
    </location>
</feature>
<gene>
    <name evidence="3" type="ORF">BEL05_09840</name>
    <name evidence="2" type="ORF">TUM3794_36320</name>
</gene>
<dbReference type="Proteomes" id="UP000773469">
    <property type="component" value="Unassembled WGS sequence"/>
</dbReference>
<evidence type="ECO:0000256" key="1">
    <source>
        <dbReference type="SAM" id="SignalP"/>
    </source>
</evidence>
<dbReference type="Pfam" id="PF10604">
    <property type="entry name" value="Polyketide_cyc2"/>
    <property type="match status" value="1"/>
</dbReference>
<dbReference type="OrthoDB" id="9807923at2"/>
<dbReference type="AlphaFoldDB" id="A0A1E5IPY0"/>
<protein>
    <submittedName>
        <fullName evidence="3">Polyketide cyclase</fullName>
    </submittedName>
</protein>
<comment type="caution">
    <text evidence="3">The sequence shown here is derived from an EMBL/GenBank/DDBJ whole genome shotgun (WGS) entry which is preliminary data.</text>
</comment>
<feature type="signal peptide" evidence="1">
    <location>
        <begin position="1"/>
        <end position="19"/>
    </location>
</feature>
<keyword evidence="5" id="KW-1185">Reference proteome</keyword>
<dbReference type="CDD" id="cd07818">
    <property type="entry name" value="SRPBCC_1"/>
    <property type="match status" value="1"/>
</dbReference>
<evidence type="ECO:0000313" key="3">
    <source>
        <dbReference type="EMBL" id="OEG72576.1"/>
    </source>
</evidence>
<keyword evidence="1" id="KW-0732">Signal</keyword>
<sequence length="177" mass="20076">MLKKILFIALLLLATPFIAALFIKQDYVVDAQITIERPVDEVFAYLRLLKHQDDFSVWAQMDPTMSKQYKGEDGTVGFVSSWQSANPDVGAGEQEILAIYPQKRIEYELRFLTPFEAVSPAYMTTSAVSESATQVNWGFSGHMDYPMNFLLPIMDIEGMVTRDLNQGLQNLKVLLEE</sequence>
<proteinExistence type="predicted"/>
<dbReference type="RefSeq" id="WP_069671755.1">
    <property type="nucleotide sequence ID" value="NZ_BPEU01000033.1"/>
</dbReference>
<reference evidence="2 5" key="2">
    <citation type="submission" date="2021-05" db="EMBL/GenBank/DDBJ databases">
        <title>Molecular characterization for Shewanella algae harboring chromosomal blaOXA-55-like strains isolated from clinical and environment sample.</title>
        <authorList>
            <person name="Ohama Y."/>
            <person name="Aoki K."/>
            <person name="Harada S."/>
            <person name="Moriya K."/>
            <person name="Ishii Y."/>
            <person name="Tateda K."/>
        </authorList>
    </citation>
    <scope>NUCLEOTIDE SEQUENCE [LARGE SCALE GENOMIC DNA]</scope>
    <source>
        <strain evidence="2 5">MBTL60-118</strain>
    </source>
</reference>
<accession>A0A1E5IPY0</accession>
<organism evidence="3 4">
    <name type="scientific">Shewanella colwelliana</name>
    <name type="common">Alteromonas colwelliana</name>
    <dbReference type="NCBI Taxonomy" id="23"/>
    <lineage>
        <taxon>Bacteria</taxon>
        <taxon>Pseudomonadati</taxon>
        <taxon>Pseudomonadota</taxon>
        <taxon>Gammaproteobacteria</taxon>
        <taxon>Alteromonadales</taxon>
        <taxon>Shewanellaceae</taxon>
        <taxon>Shewanella</taxon>
    </lineage>
</organism>
<dbReference type="SUPFAM" id="SSF55961">
    <property type="entry name" value="Bet v1-like"/>
    <property type="match status" value="1"/>
</dbReference>
<evidence type="ECO:0000313" key="4">
    <source>
        <dbReference type="Proteomes" id="UP000095230"/>
    </source>
</evidence>
<evidence type="ECO:0000313" key="2">
    <source>
        <dbReference type="EMBL" id="GIU45611.1"/>
    </source>
</evidence>
<dbReference type="InterPro" id="IPR019587">
    <property type="entry name" value="Polyketide_cyclase/dehydratase"/>
</dbReference>
<evidence type="ECO:0000313" key="5">
    <source>
        <dbReference type="Proteomes" id="UP000773469"/>
    </source>
</evidence>
<name>A0A1E5IPY0_SHECO</name>
<dbReference type="Gene3D" id="3.30.530.20">
    <property type="match status" value="1"/>
</dbReference>
<reference evidence="3 4" key="1">
    <citation type="submission" date="2016-07" db="EMBL/GenBank/DDBJ databases">
        <title>Whole-genome of two Shewanella species isolated from a digestive organ of sea cucumber Apostichopus japonicus Selenka 1867.</title>
        <authorList>
            <person name="Hong H.-H."/>
            <person name="Choi H."/>
            <person name="Cheon S."/>
            <person name="Oh J.-S."/>
            <person name="Lee H.-G."/>
            <person name="Park C."/>
        </authorList>
    </citation>
    <scope>NUCLEOTIDE SEQUENCE [LARGE SCALE GENOMIC DNA]</scope>
    <source>
        <strain evidence="3 4">CSB03KR</strain>
    </source>
</reference>
<dbReference type="EMBL" id="MCBT01000046">
    <property type="protein sequence ID" value="OEG72576.1"/>
    <property type="molecule type" value="Genomic_DNA"/>
</dbReference>
<dbReference type="InterPro" id="IPR023393">
    <property type="entry name" value="START-like_dom_sf"/>
</dbReference>
<dbReference type="Proteomes" id="UP000095230">
    <property type="component" value="Unassembled WGS sequence"/>
</dbReference>